<dbReference type="CDD" id="cd06225">
    <property type="entry name" value="HAMP"/>
    <property type="match status" value="1"/>
</dbReference>
<evidence type="ECO:0000256" key="4">
    <source>
        <dbReference type="ARBA" id="ARBA00023224"/>
    </source>
</evidence>
<dbReference type="Pfam" id="PF00015">
    <property type="entry name" value="MCPsignal"/>
    <property type="match status" value="1"/>
</dbReference>
<evidence type="ECO:0000259" key="9">
    <source>
        <dbReference type="PROSITE" id="PS50111"/>
    </source>
</evidence>
<dbReference type="PROSITE" id="PS50111">
    <property type="entry name" value="CHEMOTAXIS_TRANSDUC_2"/>
    <property type="match status" value="1"/>
</dbReference>
<feature type="compositionally biased region" description="Polar residues" evidence="7">
    <location>
        <begin position="324"/>
        <end position="346"/>
    </location>
</feature>
<evidence type="ECO:0000256" key="6">
    <source>
        <dbReference type="PROSITE-ProRule" id="PRU00284"/>
    </source>
</evidence>
<dbReference type="Gene3D" id="6.10.340.10">
    <property type="match status" value="1"/>
</dbReference>
<keyword evidence="8" id="KW-1133">Transmembrane helix</keyword>
<evidence type="ECO:0000256" key="5">
    <source>
        <dbReference type="ARBA" id="ARBA00029447"/>
    </source>
</evidence>
<comment type="subcellular location">
    <subcellularLocation>
        <location evidence="1">Cell membrane</location>
    </subcellularLocation>
</comment>
<evidence type="ECO:0000256" key="2">
    <source>
        <dbReference type="ARBA" id="ARBA00022475"/>
    </source>
</evidence>
<keyword evidence="8" id="KW-0812">Transmembrane</keyword>
<sequence length="561" mass="61529">MKSIKVKLLSVFILLAVIVSLYSVYNYTVNKNIITKSETMIEQNLAILMASEKLANSMNIRMIAVKNYLMTGEKKHLKNFEEQVLIAEDSSTTLQQLVPQPQQEELAKLTVKGQEWGSFVQQQVFQTYDKGEQQAALLKAKQIETQGEMLRKAYRQLAEERGEEMKVAGAQLIQDSQKTQFFGIMVAISIVIIALIVGIITARKITTPIRDVVQTMDDLAQGNLRQTRVQIKSKDELATLVQATNKLSENLHNTITVIHDVSQQVAGNSHALAQSFTSIKEATAHSAGTMGELAQGADEQTSHAMHLIHAMTDFSEKITEAEQEGQQLNRQSQKVNELTSHGQHTMSSTIHQMQEIDHIVQQAVHKVESLNEQSTEITTLVTVISTVAEQTNLLALNAAIEAARAGEHGKGFAVVADEVRKLAEQVAQSVTSISSIVTRIQQETAAVTTSLQQGYEEVQKGTSQMTATEHAFIAITDEVAHMASSITVISQNLVDVVTDTKAMTSAVNQVSAITQQSASGVEETTATMQEIASTMEEAATNTDQLAQQAEALKRQVKQFTI</sequence>
<dbReference type="EMBL" id="BMJT01000003">
    <property type="protein sequence ID" value="GGG18897.1"/>
    <property type="molecule type" value="Genomic_DNA"/>
</dbReference>
<dbReference type="CDD" id="cd11386">
    <property type="entry name" value="MCP_signal"/>
    <property type="match status" value="1"/>
</dbReference>
<dbReference type="SMART" id="SM00304">
    <property type="entry name" value="HAMP"/>
    <property type="match status" value="1"/>
</dbReference>
<feature type="region of interest" description="Disordered" evidence="7">
    <location>
        <begin position="320"/>
        <end position="346"/>
    </location>
</feature>
<dbReference type="SUPFAM" id="SSF58104">
    <property type="entry name" value="Methyl-accepting chemotaxis protein (MCP) signaling domain"/>
    <property type="match status" value="1"/>
</dbReference>
<evidence type="ECO:0000313" key="12">
    <source>
        <dbReference type="Proteomes" id="UP000616608"/>
    </source>
</evidence>
<accession>A0A917LFB8</accession>
<keyword evidence="2" id="KW-1003">Cell membrane</keyword>
<evidence type="ECO:0000259" key="10">
    <source>
        <dbReference type="PROSITE" id="PS50885"/>
    </source>
</evidence>
<dbReference type="AlphaFoldDB" id="A0A917LFB8"/>
<evidence type="ECO:0000313" key="11">
    <source>
        <dbReference type="EMBL" id="GGG18897.1"/>
    </source>
</evidence>
<comment type="similarity">
    <text evidence="5">Belongs to the methyl-accepting chemotaxis (MCP) protein family.</text>
</comment>
<dbReference type="Proteomes" id="UP000616608">
    <property type="component" value="Unassembled WGS sequence"/>
</dbReference>
<feature type="transmembrane region" description="Helical" evidence="8">
    <location>
        <begin position="181"/>
        <end position="200"/>
    </location>
</feature>
<feature type="domain" description="HAMP" evidence="10">
    <location>
        <begin position="203"/>
        <end position="256"/>
    </location>
</feature>
<keyword evidence="3 8" id="KW-0472">Membrane</keyword>
<comment type="caution">
    <text evidence="11">The sequence shown here is derived from an EMBL/GenBank/DDBJ whole genome shotgun (WGS) entry which is preliminary data.</text>
</comment>
<keyword evidence="12" id="KW-1185">Reference proteome</keyword>
<evidence type="ECO:0000256" key="1">
    <source>
        <dbReference type="ARBA" id="ARBA00004236"/>
    </source>
</evidence>
<feature type="domain" description="Methyl-accepting transducer" evidence="9">
    <location>
        <begin position="275"/>
        <end position="532"/>
    </location>
</feature>
<dbReference type="GO" id="GO:0007165">
    <property type="term" value="P:signal transduction"/>
    <property type="evidence" value="ECO:0007669"/>
    <property type="project" value="UniProtKB-KW"/>
</dbReference>
<dbReference type="Pfam" id="PF00672">
    <property type="entry name" value="HAMP"/>
    <property type="match status" value="1"/>
</dbReference>
<gene>
    <name evidence="11" type="primary">yvaQ</name>
    <name evidence="11" type="ORF">GCM10007425_11730</name>
</gene>
<keyword evidence="4 6" id="KW-0807">Transducer</keyword>
<reference evidence="11" key="2">
    <citation type="submission" date="2020-09" db="EMBL/GenBank/DDBJ databases">
        <authorList>
            <person name="Sun Q."/>
            <person name="Zhou Y."/>
        </authorList>
    </citation>
    <scope>NUCLEOTIDE SEQUENCE</scope>
    <source>
        <strain evidence="11">CGMCC 1.15760</strain>
    </source>
</reference>
<evidence type="ECO:0000256" key="7">
    <source>
        <dbReference type="SAM" id="MobiDB-lite"/>
    </source>
</evidence>
<dbReference type="Gene3D" id="1.10.287.950">
    <property type="entry name" value="Methyl-accepting chemotaxis protein"/>
    <property type="match status" value="1"/>
</dbReference>
<name>A0A917LFB8_9BACI</name>
<dbReference type="SMART" id="SM00283">
    <property type="entry name" value="MA"/>
    <property type="match status" value="1"/>
</dbReference>
<proteinExistence type="inferred from homology"/>
<dbReference type="PANTHER" id="PTHR32089">
    <property type="entry name" value="METHYL-ACCEPTING CHEMOTAXIS PROTEIN MCPB"/>
    <property type="match status" value="1"/>
</dbReference>
<evidence type="ECO:0000256" key="8">
    <source>
        <dbReference type="SAM" id="Phobius"/>
    </source>
</evidence>
<dbReference type="PANTHER" id="PTHR32089:SF112">
    <property type="entry name" value="LYSOZYME-LIKE PROTEIN-RELATED"/>
    <property type="match status" value="1"/>
</dbReference>
<dbReference type="InterPro" id="IPR003660">
    <property type="entry name" value="HAMP_dom"/>
</dbReference>
<reference evidence="11" key="1">
    <citation type="journal article" date="2014" name="Int. J. Syst. Evol. Microbiol.">
        <title>Complete genome sequence of Corynebacterium casei LMG S-19264T (=DSM 44701T), isolated from a smear-ripened cheese.</title>
        <authorList>
            <consortium name="US DOE Joint Genome Institute (JGI-PGF)"/>
            <person name="Walter F."/>
            <person name="Albersmeier A."/>
            <person name="Kalinowski J."/>
            <person name="Ruckert C."/>
        </authorList>
    </citation>
    <scope>NUCLEOTIDE SEQUENCE</scope>
    <source>
        <strain evidence="11">CGMCC 1.15760</strain>
    </source>
</reference>
<dbReference type="PROSITE" id="PS50885">
    <property type="entry name" value="HAMP"/>
    <property type="match status" value="1"/>
</dbReference>
<dbReference type="RefSeq" id="WP_188614096.1">
    <property type="nucleotide sequence ID" value="NZ_BMJT01000003.1"/>
</dbReference>
<evidence type="ECO:0000256" key="3">
    <source>
        <dbReference type="ARBA" id="ARBA00023136"/>
    </source>
</evidence>
<organism evidence="11 12">
    <name type="scientific">Lysinibacillus alkalisoli</name>
    <dbReference type="NCBI Taxonomy" id="1911548"/>
    <lineage>
        <taxon>Bacteria</taxon>
        <taxon>Bacillati</taxon>
        <taxon>Bacillota</taxon>
        <taxon>Bacilli</taxon>
        <taxon>Bacillales</taxon>
        <taxon>Bacillaceae</taxon>
        <taxon>Lysinibacillus</taxon>
    </lineage>
</organism>
<protein>
    <submittedName>
        <fullName evidence="11">Sensory transducer protein YvaQ</fullName>
    </submittedName>
</protein>
<dbReference type="GO" id="GO:0005886">
    <property type="term" value="C:plasma membrane"/>
    <property type="evidence" value="ECO:0007669"/>
    <property type="project" value="UniProtKB-SubCell"/>
</dbReference>
<dbReference type="InterPro" id="IPR004089">
    <property type="entry name" value="MCPsignal_dom"/>
</dbReference>